<evidence type="ECO:0000256" key="3">
    <source>
        <dbReference type="ARBA" id="ARBA00022692"/>
    </source>
</evidence>
<sequence>MSRDPSVFGGESGLFGGRNRRSFSGTAPTIIRSSHTLNDGAMDGKGYNQHQHHQPHNPAAGGVTMHKIERPPHSYYEKIVYALDILIPEDDAEDMEVPAAHFLQRVTIKKRWKWRIVKDYDAFLPEYLVEHKELEKNYVVLQEQETTLPLYDSTGKFLKRWDALALILLLFTASVTPFETAFMGTADGVPVIDIMFLINQIVNLVFLVDMFIQMRTPFRDDETGQIVRDGKLIAQKYLKSWFLIDLISTVPWELLSFLQTGGGDLGQLKILRLIRLLRLLKLLRVLRASRKLRQWQVYINLRYATLQTLQYSIIIIFVIHWLACGYKIAADQQDPSDPAGWTAHYDKYRGYHVGPFELYITSLYWSSSTLSLVGSSLEAIAPSNIREFGFAFFANFVSYMNAVYFIATLSDVLSISNRNQRVHDLKVDNYLEMFDKLKLDVQLKVKVHSYLSDHFALAAQSQYSVLLKQLPASLHGFITMEIFIDFLSQIPFLEVFIDREPQMMQELCRNVEIRSLPANSHLFSEGYDGIYFIERGVCAIEGVLYSSGAVIGRSVLRENNKSTECRALTPVTVHVLTRAHLLEVISKHPKIRYYAKRWTAWAVLRKYLLAYSKLYYVASRRGAMVVPPLLSRRPYLKDGEFDDIDYAVMEHLAEVGY</sequence>
<reference evidence="10 11" key="1">
    <citation type="journal article" date="2019" name="Sci. Rep.">
        <title>Comparative genomics of chytrid fungi reveal insights into the obligate biotrophic and pathogenic lifestyle of Synchytrium endobioticum.</title>
        <authorList>
            <person name="van de Vossenberg B.T.L.H."/>
            <person name="Warris S."/>
            <person name="Nguyen H.D.T."/>
            <person name="van Gent-Pelzer M.P.E."/>
            <person name="Joly D.L."/>
            <person name="van de Geest H.C."/>
            <person name="Bonants P.J.M."/>
            <person name="Smith D.S."/>
            <person name="Levesque C.A."/>
            <person name="van der Lee T.A.J."/>
        </authorList>
    </citation>
    <scope>NUCLEOTIDE SEQUENCE [LARGE SCALE GENOMIC DNA]</scope>
    <source>
        <strain evidence="10 11">CBS 675.73</strain>
    </source>
</reference>
<dbReference type="OrthoDB" id="426293at2759"/>
<dbReference type="Gene3D" id="1.10.287.70">
    <property type="match status" value="1"/>
</dbReference>
<dbReference type="InterPro" id="IPR000595">
    <property type="entry name" value="cNMP-bd_dom"/>
</dbReference>
<dbReference type="SUPFAM" id="SSF81324">
    <property type="entry name" value="Voltage-gated potassium channels"/>
    <property type="match status" value="1"/>
</dbReference>
<evidence type="ECO:0000259" key="9">
    <source>
        <dbReference type="Pfam" id="PF00520"/>
    </source>
</evidence>
<evidence type="ECO:0000256" key="5">
    <source>
        <dbReference type="ARBA" id="ARBA00023065"/>
    </source>
</evidence>
<feature type="transmembrane region" description="Helical" evidence="8">
    <location>
        <begin position="308"/>
        <end position="329"/>
    </location>
</feature>
<evidence type="ECO:0000256" key="2">
    <source>
        <dbReference type="ARBA" id="ARBA00022448"/>
    </source>
</evidence>
<dbReference type="STRING" id="246404.A0A507FLW2"/>
<comment type="subcellular location">
    <subcellularLocation>
        <location evidence="1">Membrane</location>
        <topology evidence="1">Multi-pass membrane protein</topology>
    </subcellularLocation>
</comment>
<organism evidence="10 11">
    <name type="scientific">Chytriomyces confervae</name>
    <dbReference type="NCBI Taxonomy" id="246404"/>
    <lineage>
        <taxon>Eukaryota</taxon>
        <taxon>Fungi</taxon>
        <taxon>Fungi incertae sedis</taxon>
        <taxon>Chytridiomycota</taxon>
        <taxon>Chytridiomycota incertae sedis</taxon>
        <taxon>Chytridiomycetes</taxon>
        <taxon>Chytridiales</taxon>
        <taxon>Chytriomycetaceae</taxon>
        <taxon>Chytriomyces</taxon>
    </lineage>
</organism>
<dbReference type="GO" id="GO:0005886">
    <property type="term" value="C:plasma membrane"/>
    <property type="evidence" value="ECO:0007669"/>
    <property type="project" value="TreeGrafter"/>
</dbReference>
<dbReference type="InterPro" id="IPR014710">
    <property type="entry name" value="RmlC-like_jellyroll"/>
</dbReference>
<feature type="region of interest" description="Disordered" evidence="7">
    <location>
        <begin position="1"/>
        <end position="21"/>
    </location>
</feature>
<dbReference type="Pfam" id="PF00520">
    <property type="entry name" value="Ion_trans"/>
    <property type="match status" value="1"/>
</dbReference>
<feature type="domain" description="Ion transport" evidence="9">
    <location>
        <begin position="160"/>
        <end position="404"/>
    </location>
</feature>
<proteinExistence type="predicted"/>
<dbReference type="InterPro" id="IPR050818">
    <property type="entry name" value="KCNH_animal-type"/>
</dbReference>
<dbReference type="AlphaFoldDB" id="A0A507FLW2"/>
<evidence type="ECO:0000256" key="8">
    <source>
        <dbReference type="SAM" id="Phobius"/>
    </source>
</evidence>
<accession>A0A507FLW2</accession>
<evidence type="ECO:0000256" key="1">
    <source>
        <dbReference type="ARBA" id="ARBA00004141"/>
    </source>
</evidence>
<feature type="transmembrane region" description="Helical" evidence="8">
    <location>
        <begin position="363"/>
        <end position="381"/>
    </location>
</feature>
<feature type="transmembrane region" description="Helical" evidence="8">
    <location>
        <begin position="194"/>
        <end position="212"/>
    </location>
</feature>
<evidence type="ECO:0000256" key="4">
    <source>
        <dbReference type="ARBA" id="ARBA00022989"/>
    </source>
</evidence>
<dbReference type="InterPro" id="IPR018490">
    <property type="entry name" value="cNMP-bd_dom_sf"/>
</dbReference>
<evidence type="ECO:0000313" key="10">
    <source>
        <dbReference type="EMBL" id="TPX76306.1"/>
    </source>
</evidence>
<dbReference type="PANTHER" id="PTHR10217">
    <property type="entry name" value="VOLTAGE AND LIGAND GATED POTASSIUM CHANNEL"/>
    <property type="match status" value="1"/>
</dbReference>
<name>A0A507FLW2_9FUNG</name>
<dbReference type="Proteomes" id="UP000320333">
    <property type="component" value="Unassembled WGS sequence"/>
</dbReference>
<keyword evidence="4 8" id="KW-1133">Transmembrane helix</keyword>
<evidence type="ECO:0000313" key="11">
    <source>
        <dbReference type="Proteomes" id="UP000320333"/>
    </source>
</evidence>
<feature type="transmembrane region" description="Helical" evidence="8">
    <location>
        <begin position="163"/>
        <end position="182"/>
    </location>
</feature>
<feature type="region of interest" description="Disordered" evidence="7">
    <location>
        <begin position="35"/>
        <end position="55"/>
    </location>
</feature>
<gene>
    <name evidence="10" type="ORF">CcCBS67573_g02424</name>
</gene>
<keyword evidence="3 8" id="KW-0812">Transmembrane</keyword>
<protein>
    <recommendedName>
        <fullName evidence="9">Ion transport domain-containing protein</fullName>
    </recommendedName>
</protein>
<keyword evidence="2" id="KW-0813">Transport</keyword>
<keyword evidence="5" id="KW-0406">Ion transport</keyword>
<dbReference type="Gene3D" id="2.60.120.10">
    <property type="entry name" value="Jelly Rolls"/>
    <property type="match status" value="1"/>
</dbReference>
<dbReference type="GO" id="GO:0042391">
    <property type="term" value="P:regulation of membrane potential"/>
    <property type="evidence" value="ECO:0007669"/>
    <property type="project" value="TreeGrafter"/>
</dbReference>
<evidence type="ECO:0000256" key="6">
    <source>
        <dbReference type="ARBA" id="ARBA00023136"/>
    </source>
</evidence>
<dbReference type="GO" id="GO:0005249">
    <property type="term" value="F:voltage-gated potassium channel activity"/>
    <property type="evidence" value="ECO:0007669"/>
    <property type="project" value="TreeGrafter"/>
</dbReference>
<dbReference type="PANTHER" id="PTHR10217:SF435">
    <property type="entry name" value="POTASSIUM VOLTAGE-GATED CHANNEL PROTEIN EAG"/>
    <property type="match status" value="1"/>
</dbReference>
<dbReference type="InterPro" id="IPR005821">
    <property type="entry name" value="Ion_trans_dom"/>
</dbReference>
<keyword evidence="6 8" id="KW-0472">Membrane</keyword>
<feature type="transmembrane region" description="Helical" evidence="8">
    <location>
        <begin position="388"/>
        <end position="407"/>
    </location>
</feature>
<comment type="caution">
    <text evidence="10">The sequence shown here is derived from an EMBL/GenBank/DDBJ whole genome shotgun (WGS) entry which is preliminary data.</text>
</comment>
<dbReference type="SUPFAM" id="SSF51206">
    <property type="entry name" value="cAMP-binding domain-like"/>
    <property type="match status" value="1"/>
</dbReference>
<keyword evidence="11" id="KW-1185">Reference proteome</keyword>
<dbReference type="EMBL" id="QEAP01000051">
    <property type="protein sequence ID" value="TPX76306.1"/>
    <property type="molecule type" value="Genomic_DNA"/>
</dbReference>
<evidence type="ECO:0000256" key="7">
    <source>
        <dbReference type="SAM" id="MobiDB-lite"/>
    </source>
</evidence>
<dbReference type="CDD" id="cd00038">
    <property type="entry name" value="CAP_ED"/>
    <property type="match status" value="1"/>
</dbReference>